<proteinExistence type="inferred from homology"/>
<evidence type="ECO:0000256" key="1">
    <source>
        <dbReference type="ARBA" id="ARBA00006112"/>
    </source>
</evidence>
<dbReference type="PROSITE" id="PS01078">
    <property type="entry name" value="MOCF_BIOSYNTHESIS_1"/>
    <property type="match status" value="1"/>
</dbReference>
<dbReference type="Pfam" id="PF00994">
    <property type="entry name" value="MoCF_biosynth"/>
    <property type="match status" value="1"/>
</dbReference>
<protein>
    <submittedName>
        <fullName evidence="4">Molybdenum cofactor biosynthesis protein</fullName>
    </submittedName>
</protein>
<dbReference type="Gene3D" id="3.40.980.10">
    <property type="entry name" value="MoaB/Mog-like domain"/>
    <property type="match status" value="1"/>
</dbReference>
<dbReference type="CDD" id="cd00886">
    <property type="entry name" value="MogA_MoaB"/>
    <property type="match status" value="1"/>
</dbReference>
<name>A0A2H4U7C2_METSM</name>
<dbReference type="Proteomes" id="UP000232133">
    <property type="component" value="Chromosome"/>
</dbReference>
<sequence>MKSETTEKHKKLSSTDITCGVITLSDSITTNEDDLSGQYLADETSKRYTLKSKIIIPDDREALIKNIKEMVDEDIDVILTTGGTGLDSRDITVETVEELFDKKIEGFGEIFRHQSFLEIGSGALISRATAGVYKKTVIFSMPGSPNAVKTASNIIIDEFPHLVFHAKK</sequence>
<dbReference type="AlphaFoldDB" id="A0A2H4U7C2"/>
<accession>A0A2H4U7C2</accession>
<keyword evidence="2" id="KW-0501">Molybdenum cofactor biosynthesis</keyword>
<dbReference type="SMART" id="SM00852">
    <property type="entry name" value="MoCF_biosynth"/>
    <property type="match status" value="1"/>
</dbReference>
<dbReference type="SUPFAM" id="SSF53218">
    <property type="entry name" value="Molybdenum cofactor biosynthesis proteins"/>
    <property type="match status" value="1"/>
</dbReference>
<comment type="similarity">
    <text evidence="1">Belongs to the MoaB/Mog family.</text>
</comment>
<dbReference type="PANTHER" id="PTHR43232">
    <property type="entry name" value="MOLYBDENUM COFACTOR BIOSYNTHESIS PROTEIN B"/>
    <property type="match status" value="1"/>
</dbReference>
<dbReference type="InterPro" id="IPR001453">
    <property type="entry name" value="MoaB/Mog_dom"/>
</dbReference>
<gene>
    <name evidence="4" type="ORF">BK798_06075</name>
</gene>
<evidence type="ECO:0000313" key="5">
    <source>
        <dbReference type="Proteomes" id="UP000232133"/>
    </source>
</evidence>
<feature type="domain" description="MoaB/Mog" evidence="3">
    <location>
        <begin position="20"/>
        <end position="162"/>
    </location>
</feature>
<organism evidence="4 5">
    <name type="scientific">Methanobrevibacter smithii</name>
    <dbReference type="NCBI Taxonomy" id="2173"/>
    <lineage>
        <taxon>Archaea</taxon>
        <taxon>Methanobacteriati</taxon>
        <taxon>Methanobacteriota</taxon>
        <taxon>Methanomada group</taxon>
        <taxon>Methanobacteria</taxon>
        <taxon>Methanobacteriales</taxon>
        <taxon>Methanobacteriaceae</taxon>
        <taxon>Methanobrevibacter</taxon>
    </lineage>
</organism>
<dbReference type="RefSeq" id="WP_100815588.1">
    <property type="nucleotide sequence ID" value="NZ_CP017803.1"/>
</dbReference>
<evidence type="ECO:0000259" key="3">
    <source>
        <dbReference type="SMART" id="SM00852"/>
    </source>
</evidence>
<dbReference type="GO" id="GO:0006777">
    <property type="term" value="P:Mo-molybdopterin cofactor biosynthetic process"/>
    <property type="evidence" value="ECO:0007669"/>
    <property type="project" value="UniProtKB-KW"/>
</dbReference>
<evidence type="ECO:0000313" key="4">
    <source>
        <dbReference type="EMBL" id="ATZ60020.1"/>
    </source>
</evidence>
<dbReference type="InterPro" id="IPR012245">
    <property type="entry name" value="MoaB"/>
</dbReference>
<evidence type="ECO:0000256" key="2">
    <source>
        <dbReference type="ARBA" id="ARBA00023150"/>
    </source>
</evidence>
<dbReference type="GO" id="GO:0005829">
    <property type="term" value="C:cytosol"/>
    <property type="evidence" value="ECO:0007669"/>
    <property type="project" value="TreeGrafter"/>
</dbReference>
<dbReference type="InterPro" id="IPR036425">
    <property type="entry name" value="MoaB/Mog-like_dom_sf"/>
</dbReference>
<dbReference type="InterPro" id="IPR008284">
    <property type="entry name" value="MoCF_biosynth_CS"/>
</dbReference>
<reference evidence="4 5" key="1">
    <citation type="submission" date="2016-10" db="EMBL/GenBank/DDBJ databases">
        <authorList>
            <person name="Varghese N."/>
        </authorList>
    </citation>
    <scope>NUCLEOTIDE SEQUENCE [LARGE SCALE GENOMIC DNA]</scope>
    <source>
        <strain evidence="4 5">KB11</strain>
    </source>
</reference>
<dbReference type="NCBIfam" id="TIGR00177">
    <property type="entry name" value="molyb_syn"/>
    <property type="match status" value="1"/>
</dbReference>
<dbReference type="GeneID" id="35118929"/>
<dbReference type="PIRSF" id="PIRSF006443">
    <property type="entry name" value="MoaB"/>
    <property type="match status" value="1"/>
</dbReference>
<dbReference type="PANTHER" id="PTHR43232:SF2">
    <property type="entry name" value="MOLYBDENUM COFACTOR BIOSYNTHESIS PROTEIN B"/>
    <property type="match status" value="1"/>
</dbReference>
<dbReference type="EMBL" id="CP017803">
    <property type="protein sequence ID" value="ATZ60020.1"/>
    <property type="molecule type" value="Genomic_DNA"/>
</dbReference>